<organism evidence="3 4">
    <name type="scientific">candidate division WOR-3 bacterium</name>
    <dbReference type="NCBI Taxonomy" id="2052148"/>
    <lineage>
        <taxon>Bacteria</taxon>
        <taxon>Bacteria division WOR-3</taxon>
    </lineage>
</organism>
<feature type="chain" id="PRO_5039129801" evidence="1">
    <location>
        <begin position="21"/>
        <end position="988"/>
    </location>
</feature>
<evidence type="ECO:0000256" key="1">
    <source>
        <dbReference type="SAM" id="SignalP"/>
    </source>
</evidence>
<name>A0A9D5K7A9_UNCW3</name>
<dbReference type="AlphaFoldDB" id="A0A9D5K7A9"/>
<keyword evidence="1" id="KW-0732">Signal</keyword>
<dbReference type="Gene3D" id="2.60.40.4070">
    <property type="match status" value="1"/>
</dbReference>
<sequence>MNKKLIALALVVAFTGVAFAGGTVGWVKLPTDETGWYWGFDDPSDKPFDHIEDLDGSGFGDIHDDPDASMLAAYNDRPYKYEIQDSFWYYGNWYKDGNHLYLSPDGWVSFDENGVDGKAYPPDASPPIPHTDDPNELIAALWQDNDPTIDEEGPDNRLYYLWKPLEQQLHVQWYNVKGYATENEFDYSVVLQFGGQLRLATDECGVLNSRHYITCTYRDADDWDSENGVSGIEGYSGEYGVLYSTPDDFKIVNNQVVKYGYSFIRQHDVIPVAFTAPGEMVLRYTPLEPWVWVQNIGKESETFNIILDIYDLGVDPEERVYHQVVAGYHLDSGELDDANFPCWTPEELFEEGTHYYRKELIVSLDGDQCKHNDTLAELSYVHCDDSLGYEWDLDALYTGYWSPNYGFWYVFGTSYRMDGGVLVNGGRIFMAMTDMMKNTYGLTDMPRLDIWEANNGCGQPAQDGNVGYGITETYQDGWNFAGIEGDVGPRETDLPENAGELVEDLGMFVNADPDEGNIWASATSSGIGGSAAGTGGWVSALNLLVPPNPSNCYFGPPDHRGAIWQVNTNHNWQSWYGYMSETFIVELIVHLGFNVDNPRPQAPCYYDYPHDLTIYRVNKPDQDFVEHDIEITAELALGNLGRQAEPDEEHFPVEMFVVDWNADKDTSYSCTVQIQEIGWFGEDDPPADTMFVPMLPWIPEGICLDWQTQQGYAIPDEDEAANRALIGRHYELVGLVRLGEVGPDLSDHCPYNDTCRKFLTALLAHDVGVVDLQNEEGNPWGNTQADPYPEGTEFTCIATVENFGFHEEHDVPVDLEIYDVDIDSLVWHNIQEIEHLDWRGNDLGDPYWIDVTFPTWTTPSEHWFRLECRTELVGDQCPENDEVTEHINSGIAEDNPPTPFALEAIVPNPFVGSTKVSFAVPHTTKVSLKVYDISGKLVATLVDGNQNPGRHSVAWNGDDNAGRTVAQGIYLVRMEAESFSATKKVVLY</sequence>
<evidence type="ECO:0000259" key="2">
    <source>
        <dbReference type="Pfam" id="PF13860"/>
    </source>
</evidence>
<protein>
    <submittedName>
        <fullName evidence="3">T9SS type A sorting domain-containing protein</fullName>
    </submittedName>
</protein>
<feature type="domain" description="FlgD/Vpr Ig-like" evidence="2">
    <location>
        <begin position="912"/>
        <end position="977"/>
    </location>
</feature>
<dbReference type="InterPro" id="IPR025965">
    <property type="entry name" value="FlgD/Vpr_Ig-like"/>
</dbReference>
<dbReference type="Proteomes" id="UP000630660">
    <property type="component" value="Unassembled WGS sequence"/>
</dbReference>
<feature type="signal peptide" evidence="1">
    <location>
        <begin position="1"/>
        <end position="20"/>
    </location>
</feature>
<gene>
    <name evidence="3" type="ORF">GF359_00450</name>
</gene>
<dbReference type="InterPro" id="IPR026444">
    <property type="entry name" value="Secre_tail"/>
</dbReference>
<evidence type="ECO:0000313" key="3">
    <source>
        <dbReference type="EMBL" id="MBD3363663.1"/>
    </source>
</evidence>
<dbReference type="NCBIfam" id="TIGR04183">
    <property type="entry name" value="Por_Secre_tail"/>
    <property type="match status" value="1"/>
</dbReference>
<comment type="caution">
    <text evidence="3">The sequence shown here is derived from an EMBL/GenBank/DDBJ whole genome shotgun (WGS) entry which is preliminary data.</text>
</comment>
<reference evidence="3" key="1">
    <citation type="submission" date="2019-11" db="EMBL/GenBank/DDBJ databases">
        <title>Microbial mats filling the niche in hypersaline microbial mats.</title>
        <authorList>
            <person name="Wong H.L."/>
            <person name="Macleod F.I."/>
            <person name="White R.A. III"/>
            <person name="Burns B.P."/>
        </authorList>
    </citation>
    <scope>NUCLEOTIDE SEQUENCE</scope>
    <source>
        <strain evidence="3">Bin_327</strain>
    </source>
</reference>
<accession>A0A9D5K7A9</accession>
<evidence type="ECO:0000313" key="4">
    <source>
        <dbReference type="Proteomes" id="UP000630660"/>
    </source>
</evidence>
<dbReference type="EMBL" id="WJKJ01000013">
    <property type="protein sequence ID" value="MBD3363663.1"/>
    <property type="molecule type" value="Genomic_DNA"/>
</dbReference>
<proteinExistence type="predicted"/>
<dbReference type="Pfam" id="PF13860">
    <property type="entry name" value="FlgD_ig"/>
    <property type="match status" value="1"/>
</dbReference>